<dbReference type="AlphaFoldDB" id="A0A426XF63"/>
<sequence length="154" mass="18214">MKAIQALEVMKVAYDYDSIVTKSLLERLRSWYCISDEYELHAPRLGQHPYSPFLNGLGLTYDALEAGLKLPLHSVIERGKREEKKEKRGRRPRHALLHLCFWQRKRRMCSELGEKKGRRGEEEKGKKRKKGALQLEEKKKKKREKRGKKKKERG</sequence>
<dbReference type="Proteomes" id="UP000287651">
    <property type="component" value="Unassembled WGS sequence"/>
</dbReference>
<feature type="region of interest" description="Disordered" evidence="1">
    <location>
        <begin position="113"/>
        <end position="154"/>
    </location>
</feature>
<gene>
    <name evidence="2" type="ORF">B296_00040688</name>
</gene>
<feature type="compositionally biased region" description="Basic and acidic residues" evidence="1">
    <location>
        <begin position="113"/>
        <end position="125"/>
    </location>
</feature>
<dbReference type="EMBL" id="AMZH03021512">
    <property type="protein sequence ID" value="RRT38128.1"/>
    <property type="molecule type" value="Genomic_DNA"/>
</dbReference>
<name>A0A426XF63_ENSVE</name>
<comment type="caution">
    <text evidence="2">The sequence shown here is derived from an EMBL/GenBank/DDBJ whole genome shotgun (WGS) entry which is preliminary data.</text>
</comment>
<proteinExistence type="predicted"/>
<accession>A0A426XF63</accession>
<protein>
    <submittedName>
        <fullName evidence="2">Uncharacterized protein</fullName>
    </submittedName>
</protein>
<evidence type="ECO:0000256" key="1">
    <source>
        <dbReference type="SAM" id="MobiDB-lite"/>
    </source>
</evidence>
<reference evidence="2 3" key="1">
    <citation type="journal article" date="2014" name="Agronomy (Basel)">
        <title>A Draft Genome Sequence for Ensete ventricosum, the Drought-Tolerant Tree Against Hunger.</title>
        <authorList>
            <person name="Harrison J."/>
            <person name="Moore K.A."/>
            <person name="Paszkiewicz K."/>
            <person name="Jones T."/>
            <person name="Grant M."/>
            <person name="Ambacheew D."/>
            <person name="Muzemil S."/>
            <person name="Studholme D.J."/>
        </authorList>
    </citation>
    <scope>NUCLEOTIDE SEQUENCE [LARGE SCALE GENOMIC DNA]</scope>
</reference>
<evidence type="ECO:0000313" key="3">
    <source>
        <dbReference type="Proteomes" id="UP000287651"/>
    </source>
</evidence>
<evidence type="ECO:0000313" key="2">
    <source>
        <dbReference type="EMBL" id="RRT38128.1"/>
    </source>
</evidence>
<organism evidence="2 3">
    <name type="scientific">Ensete ventricosum</name>
    <name type="common">Abyssinian banana</name>
    <name type="synonym">Musa ensete</name>
    <dbReference type="NCBI Taxonomy" id="4639"/>
    <lineage>
        <taxon>Eukaryota</taxon>
        <taxon>Viridiplantae</taxon>
        <taxon>Streptophyta</taxon>
        <taxon>Embryophyta</taxon>
        <taxon>Tracheophyta</taxon>
        <taxon>Spermatophyta</taxon>
        <taxon>Magnoliopsida</taxon>
        <taxon>Liliopsida</taxon>
        <taxon>Zingiberales</taxon>
        <taxon>Musaceae</taxon>
        <taxon>Ensete</taxon>
    </lineage>
</organism>
<feature type="compositionally biased region" description="Basic residues" evidence="1">
    <location>
        <begin position="139"/>
        <end position="154"/>
    </location>
</feature>